<dbReference type="EMBL" id="MU827325">
    <property type="protein sequence ID" value="KAJ7356084.1"/>
    <property type="molecule type" value="Genomic_DNA"/>
</dbReference>
<organism evidence="1 2">
    <name type="scientific">Desmophyllum pertusum</name>
    <dbReference type="NCBI Taxonomy" id="174260"/>
    <lineage>
        <taxon>Eukaryota</taxon>
        <taxon>Metazoa</taxon>
        <taxon>Cnidaria</taxon>
        <taxon>Anthozoa</taxon>
        <taxon>Hexacorallia</taxon>
        <taxon>Scleractinia</taxon>
        <taxon>Caryophylliina</taxon>
        <taxon>Caryophylliidae</taxon>
        <taxon>Desmophyllum</taxon>
    </lineage>
</organism>
<keyword evidence="2" id="KW-1185">Reference proteome</keyword>
<comment type="caution">
    <text evidence="1">The sequence shown here is derived from an EMBL/GenBank/DDBJ whole genome shotgun (WGS) entry which is preliminary data.</text>
</comment>
<proteinExistence type="predicted"/>
<protein>
    <submittedName>
        <fullName evidence="1">Uncharacterized protein</fullName>
    </submittedName>
</protein>
<sequence>MDDNPTGFHESIPLKTLRHQTSYENMNVSWFVQTTQWTTNTMNFKEKLPEQDLLQFQVNQATIDRTRKKVKSANEAAKESAAESCDGGYHKDAFSNVFQGPRFWWIFIRFGCFCCRFVACPRNTFFPEFLSRVSR</sequence>
<gene>
    <name evidence="1" type="ORF">OS493_027011</name>
</gene>
<evidence type="ECO:0000313" key="2">
    <source>
        <dbReference type="Proteomes" id="UP001163046"/>
    </source>
</evidence>
<name>A0A9W9YKZ5_9CNID</name>
<evidence type="ECO:0000313" key="1">
    <source>
        <dbReference type="EMBL" id="KAJ7356084.1"/>
    </source>
</evidence>
<dbReference type="Proteomes" id="UP001163046">
    <property type="component" value="Unassembled WGS sequence"/>
</dbReference>
<reference evidence="1" key="1">
    <citation type="submission" date="2023-01" db="EMBL/GenBank/DDBJ databases">
        <title>Genome assembly of the deep-sea coral Lophelia pertusa.</title>
        <authorList>
            <person name="Herrera S."/>
            <person name="Cordes E."/>
        </authorList>
    </citation>
    <scope>NUCLEOTIDE SEQUENCE</scope>
    <source>
        <strain evidence="1">USNM1676648</strain>
        <tissue evidence="1">Polyp</tissue>
    </source>
</reference>
<dbReference type="AlphaFoldDB" id="A0A9W9YKZ5"/>
<accession>A0A9W9YKZ5</accession>